<organism evidence="3 4">
    <name type="scientific">Punica granatum</name>
    <name type="common">Pomegranate</name>
    <dbReference type="NCBI Taxonomy" id="22663"/>
    <lineage>
        <taxon>Eukaryota</taxon>
        <taxon>Viridiplantae</taxon>
        <taxon>Streptophyta</taxon>
        <taxon>Embryophyta</taxon>
        <taxon>Tracheophyta</taxon>
        <taxon>Spermatophyta</taxon>
        <taxon>Magnoliopsida</taxon>
        <taxon>eudicotyledons</taxon>
        <taxon>Gunneridae</taxon>
        <taxon>Pentapetalae</taxon>
        <taxon>rosids</taxon>
        <taxon>malvids</taxon>
        <taxon>Myrtales</taxon>
        <taxon>Lythraceae</taxon>
        <taxon>Punica</taxon>
    </lineage>
</organism>
<keyword evidence="4" id="KW-1185">Reference proteome</keyword>
<evidence type="ECO:0000313" key="3">
    <source>
        <dbReference type="EMBL" id="PKI61200.1"/>
    </source>
</evidence>
<sequence length="156" mass="17410">MARFLMLVAFCMLPAVVSAGHPFWLEGWVHCDTCQFGFETPLSTFIEGATVIVECKDSMDMQVTYEAEAVTGPDGRWEMEVDEDHHDELCTVRLFRSPLVGCRVPDPGHNSASLILTRYNGVVSNRHCANSMGFFKDTPLHGCAALRSLYQLSYEA</sequence>
<evidence type="ECO:0000313" key="4">
    <source>
        <dbReference type="Proteomes" id="UP000233551"/>
    </source>
</evidence>
<dbReference type="STRING" id="22663.A0A2I0JZC7"/>
<dbReference type="PANTHER" id="PTHR31614">
    <property type="entry name" value="PROTEIN DOWNSTREAM OF FLC-RELATED"/>
    <property type="match status" value="1"/>
</dbReference>
<evidence type="ECO:0000256" key="1">
    <source>
        <dbReference type="ARBA" id="ARBA00010049"/>
    </source>
</evidence>
<dbReference type="Pfam" id="PF01190">
    <property type="entry name" value="Pollen_Ole_e_1"/>
    <property type="match status" value="1"/>
</dbReference>
<dbReference type="PANTHER" id="PTHR31614:SF5">
    <property type="entry name" value="ALLERGEN-LIKE PROTEIN BRSN20"/>
    <property type="match status" value="1"/>
</dbReference>
<dbReference type="InterPro" id="IPR006041">
    <property type="entry name" value="Pollen_Ole_e1_allergen"/>
</dbReference>
<accession>A0A2I0JZC7</accession>
<reference evidence="3 4" key="1">
    <citation type="submission" date="2017-11" db="EMBL/GenBank/DDBJ databases">
        <title>De-novo sequencing of pomegranate (Punica granatum L.) genome.</title>
        <authorList>
            <person name="Akparov Z."/>
            <person name="Amiraslanov A."/>
            <person name="Hajiyeva S."/>
            <person name="Abbasov M."/>
            <person name="Kaur K."/>
            <person name="Hamwieh A."/>
            <person name="Solovyev V."/>
            <person name="Salamov A."/>
            <person name="Braich B."/>
            <person name="Kosarev P."/>
            <person name="Mahmoud A."/>
            <person name="Hajiyev E."/>
            <person name="Babayeva S."/>
            <person name="Izzatullayeva V."/>
            <person name="Mammadov A."/>
            <person name="Mammadov A."/>
            <person name="Sharifova S."/>
            <person name="Ojaghi J."/>
            <person name="Eynullazada K."/>
            <person name="Bayramov B."/>
            <person name="Abdulazimova A."/>
            <person name="Shahmuradov I."/>
        </authorList>
    </citation>
    <scope>NUCLEOTIDE SEQUENCE [LARGE SCALE GENOMIC DNA]</scope>
    <source>
        <strain evidence="4">cv. AG2017</strain>
        <tissue evidence="3">Leaf</tissue>
    </source>
</reference>
<comment type="similarity">
    <text evidence="1">Belongs to the Ole e I family.</text>
</comment>
<proteinExistence type="inferred from homology"/>
<dbReference type="AlphaFoldDB" id="A0A2I0JZC7"/>
<evidence type="ECO:0000256" key="2">
    <source>
        <dbReference type="ARBA" id="ARBA00023157"/>
    </source>
</evidence>
<dbReference type="GeneID" id="116201381"/>
<dbReference type="OrthoDB" id="1896520at2759"/>
<dbReference type="Proteomes" id="UP000233551">
    <property type="component" value="Unassembled WGS sequence"/>
</dbReference>
<comment type="caution">
    <text evidence="3">The sequence shown here is derived from an EMBL/GenBank/DDBJ whole genome shotgun (WGS) entry which is preliminary data.</text>
</comment>
<dbReference type="EMBL" id="PGOL01001069">
    <property type="protein sequence ID" value="PKI61200.1"/>
    <property type="molecule type" value="Genomic_DNA"/>
</dbReference>
<gene>
    <name evidence="3" type="ORF">CRG98_018431</name>
</gene>
<name>A0A2I0JZC7_PUNGR</name>
<keyword evidence="2" id="KW-1015">Disulfide bond</keyword>
<protein>
    <submittedName>
        <fullName evidence="3">Uncharacterized protein</fullName>
    </submittedName>
</protein>